<evidence type="ECO:0000313" key="3">
    <source>
        <dbReference type="Proteomes" id="UP000256328"/>
    </source>
</evidence>
<dbReference type="OrthoDB" id="10058186at2759"/>
<accession>A0A3D8SPT8</accession>
<dbReference type="PANTHER" id="PTHR38165:SF1">
    <property type="entry name" value="GLUCANASE B"/>
    <property type="match status" value="1"/>
</dbReference>
<dbReference type="AlphaFoldDB" id="A0A3D8SPT8"/>
<dbReference type="Gene3D" id="2.60.110.10">
    <property type="entry name" value="Thaumatin"/>
    <property type="match status" value="1"/>
</dbReference>
<dbReference type="EMBL" id="PDLN01000004">
    <property type="protein sequence ID" value="RDW87818.1"/>
    <property type="molecule type" value="Genomic_DNA"/>
</dbReference>
<dbReference type="PROSITE" id="PS52006">
    <property type="entry name" value="GH64"/>
    <property type="match status" value="1"/>
</dbReference>
<dbReference type="InterPro" id="IPR042517">
    <property type="entry name" value="Glyco_hydro_64_N_2"/>
</dbReference>
<dbReference type="InterPro" id="IPR037176">
    <property type="entry name" value="Osmotin/thaumatin-like_sf"/>
</dbReference>
<feature type="domain" description="GH64" evidence="1">
    <location>
        <begin position="3"/>
        <end position="354"/>
    </location>
</feature>
<proteinExistence type="predicted"/>
<protein>
    <submittedName>
        <fullName evidence="2">Glycoside hydrolase family 64 protein</fullName>
    </submittedName>
</protein>
<dbReference type="Proteomes" id="UP000256328">
    <property type="component" value="Unassembled WGS sequence"/>
</dbReference>
<reference evidence="2 3" key="1">
    <citation type="journal article" date="2018" name="IMA Fungus">
        <title>IMA Genome-F 9: Draft genome sequence of Annulohypoxylon stygium, Aspergillus mulundensis, Berkeleyomyces basicola (syn. Thielaviopsis basicola), Ceratocystis smalleyi, two Cercospora beticola strains, Coleophoma cylindrospora, Fusarium fracticaudum, Phialophora cf. hyalina, and Morchella septimelata.</title>
        <authorList>
            <person name="Wingfield B.D."/>
            <person name="Bills G.F."/>
            <person name="Dong Y."/>
            <person name="Huang W."/>
            <person name="Nel W.J."/>
            <person name="Swalarsk-Parry B.S."/>
            <person name="Vaghefi N."/>
            <person name="Wilken P.M."/>
            <person name="An Z."/>
            <person name="de Beer Z.W."/>
            <person name="De Vos L."/>
            <person name="Chen L."/>
            <person name="Duong T.A."/>
            <person name="Gao Y."/>
            <person name="Hammerbacher A."/>
            <person name="Kikkert J.R."/>
            <person name="Li Y."/>
            <person name="Li H."/>
            <person name="Li K."/>
            <person name="Li Q."/>
            <person name="Liu X."/>
            <person name="Ma X."/>
            <person name="Naidoo K."/>
            <person name="Pethybridge S.J."/>
            <person name="Sun J."/>
            <person name="Steenkamp E.T."/>
            <person name="van der Nest M.A."/>
            <person name="van Wyk S."/>
            <person name="Wingfield M.J."/>
            <person name="Xiong C."/>
            <person name="Yue Q."/>
            <person name="Zhang X."/>
        </authorList>
    </citation>
    <scope>NUCLEOTIDE SEQUENCE [LARGE SCALE GENOMIC DNA]</scope>
    <source>
        <strain evidence="2 3">BP5796</strain>
    </source>
</reference>
<gene>
    <name evidence="2" type="ORF">BP5796_03512</name>
</gene>
<keyword evidence="2" id="KW-0378">Hydrolase</keyword>
<organism evidence="2 3">
    <name type="scientific">Coleophoma crateriformis</name>
    <dbReference type="NCBI Taxonomy" id="565419"/>
    <lineage>
        <taxon>Eukaryota</taxon>
        <taxon>Fungi</taxon>
        <taxon>Dikarya</taxon>
        <taxon>Ascomycota</taxon>
        <taxon>Pezizomycotina</taxon>
        <taxon>Leotiomycetes</taxon>
        <taxon>Helotiales</taxon>
        <taxon>Dermateaceae</taxon>
        <taxon>Coleophoma</taxon>
    </lineage>
</organism>
<evidence type="ECO:0000259" key="1">
    <source>
        <dbReference type="PROSITE" id="PS52006"/>
    </source>
</evidence>
<dbReference type="InterPro" id="IPR032477">
    <property type="entry name" value="Glyco_hydro_64"/>
</dbReference>
<dbReference type="InterPro" id="IPR037398">
    <property type="entry name" value="Glyco_hydro_64_fam"/>
</dbReference>
<keyword evidence="3" id="KW-1185">Reference proteome</keyword>
<sequence>MTPPTLDIHIQNKTSSSNVSAYITGQALNHNNHVVLVKADGKSLYYPESPSEILQPLREDCAIPLGKPGSTTTVTIPQIAGGRIWFSVDSQLTFLLNPGPAVVEPSVSNPTDPSINAKWGFCEFTYNSSQLYANISYVDFVSLPIAMGLIPGAGPEQVVQGLKEDGLELICAGLVAQGGDWEKLIFKADGKNLRVLSPNNAIVMNQGNLFRGYYDAYVNEAWSKYAKCPLTVDTQAEWGKIEGQVHGDELKFDKVGASFGKPSTGDIFGCSSGPFANNAGAAGPLTARISAALNRSTLLVNDSHPHKEKVENYYQHQVTNHYARLVHEANKDGRGYAFPYDDVAPGGGGIDQSGFVSDGNPKTFTVIVG</sequence>
<dbReference type="PANTHER" id="PTHR38165">
    <property type="match status" value="1"/>
</dbReference>
<evidence type="ECO:0000313" key="2">
    <source>
        <dbReference type="EMBL" id="RDW87818.1"/>
    </source>
</evidence>
<comment type="caution">
    <text evidence="2">The sequence shown here is derived from an EMBL/GenBank/DDBJ whole genome shotgun (WGS) entry which is preliminary data.</text>
</comment>
<dbReference type="Gene3D" id="3.30.920.50">
    <property type="entry name" value="Beta-1,3-glucanase, C-terminal domain"/>
    <property type="match status" value="1"/>
</dbReference>
<dbReference type="GO" id="GO:0016787">
    <property type="term" value="F:hydrolase activity"/>
    <property type="evidence" value="ECO:0007669"/>
    <property type="project" value="UniProtKB-KW"/>
</dbReference>
<name>A0A3D8SPT8_9HELO</name>
<dbReference type="Pfam" id="PF16483">
    <property type="entry name" value="Glyco_hydro_64"/>
    <property type="match status" value="1"/>
</dbReference>
<dbReference type="CDD" id="cd09220">
    <property type="entry name" value="GH64-GluB-like"/>
    <property type="match status" value="1"/>
</dbReference>